<accession>A0A498HHG4</accession>
<proteinExistence type="predicted"/>
<evidence type="ECO:0000313" key="2">
    <source>
        <dbReference type="EMBL" id="RXH70916.1"/>
    </source>
</evidence>
<organism evidence="2 3">
    <name type="scientific">Malus domestica</name>
    <name type="common">Apple</name>
    <name type="synonym">Pyrus malus</name>
    <dbReference type="NCBI Taxonomy" id="3750"/>
    <lineage>
        <taxon>Eukaryota</taxon>
        <taxon>Viridiplantae</taxon>
        <taxon>Streptophyta</taxon>
        <taxon>Embryophyta</taxon>
        <taxon>Tracheophyta</taxon>
        <taxon>Spermatophyta</taxon>
        <taxon>Magnoliopsida</taxon>
        <taxon>eudicotyledons</taxon>
        <taxon>Gunneridae</taxon>
        <taxon>Pentapetalae</taxon>
        <taxon>rosids</taxon>
        <taxon>fabids</taxon>
        <taxon>Rosales</taxon>
        <taxon>Rosaceae</taxon>
        <taxon>Amygdaloideae</taxon>
        <taxon>Maleae</taxon>
        <taxon>Malus</taxon>
    </lineage>
</organism>
<feature type="domain" description="RNase H type-1" evidence="1">
    <location>
        <begin position="2"/>
        <end position="56"/>
    </location>
</feature>
<dbReference type="GO" id="GO:0003676">
    <property type="term" value="F:nucleic acid binding"/>
    <property type="evidence" value="ECO:0007669"/>
    <property type="project" value="InterPro"/>
</dbReference>
<evidence type="ECO:0000313" key="3">
    <source>
        <dbReference type="Proteomes" id="UP000290289"/>
    </source>
</evidence>
<reference evidence="2 3" key="1">
    <citation type="submission" date="2018-10" db="EMBL/GenBank/DDBJ databases">
        <title>A high-quality apple genome assembly.</title>
        <authorList>
            <person name="Hu J."/>
        </authorList>
    </citation>
    <scope>NUCLEOTIDE SEQUENCE [LARGE SCALE GENOMIC DNA]</scope>
    <source>
        <strain evidence="3">cv. HFTH1</strain>
        <tissue evidence="2">Young leaf</tissue>
    </source>
</reference>
<sequence>GGWLCHQGHNEILIVGGALNLDRATLSKVEAKGLREGLIFALRNGVLKIMVGGDSKLNQNFREANFVVDAFARQCLLITSCHLWEHHVPPFALDALRFDFVGNGCIRDFSL</sequence>
<dbReference type="AlphaFoldDB" id="A0A498HHG4"/>
<keyword evidence="3" id="KW-1185">Reference proteome</keyword>
<dbReference type="EMBL" id="RDQH01000342">
    <property type="protein sequence ID" value="RXH70916.1"/>
    <property type="molecule type" value="Genomic_DNA"/>
</dbReference>
<comment type="caution">
    <text evidence="2">The sequence shown here is derived from an EMBL/GenBank/DDBJ whole genome shotgun (WGS) entry which is preliminary data.</text>
</comment>
<protein>
    <recommendedName>
        <fullName evidence="1">RNase H type-1 domain-containing protein</fullName>
    </recommendedName>
</protein>
<name>A0A498HHG4_MALDO</name>
<dbReference type="InterPro" id="IPR002156">
    <property type="entry name" value="RNaseH_domain"/>
</dbReference>
<evidence type="ECO:0000259" key="1">
    <source>
        <dbReference type="Pfam" id="PF13456"/>
    </source>
</evidence>
<dbReference type="Proteomes" id="UP000290289">
    <property type="component" value="Chromosome 16"/>
</dbReference>
<dbReference type="GO" id="GO:0004523">
    <property type="term" value="F:RNA-DNA hybrid ribonuclease activity"/>
    <property type="evidence" value="ECO:0007669"/>
    <property type="project" value="InterPro"/>
</dbReference>
<dbReference type="Pfam" id="PF13456">
    <property type="entry name" value="RVT_3"/>
    <property type="match status" value="1"/>
</dbReference>
<feature type="non-terminal residue" evidence="2">
    <location>
        <position position="1"/>
    </location>
</feature>
<gene>
    <name evidence="2" type="ORF">DVH24_015538</name>
</gene>